<evidence type="ECO:0000256" key="1">
    <source>
        <dbReference type="SAM" id="MobiDB-lite"/>
    </source>
</evidence>
<dbReference type="Proteomes" id="UP001320420">
    <property type="component" value="Unassembled WGS sequence"/>
</dbReference>
<evidence type="ECO:0000313" key="2">
    <source>
        <dbReference type="EMBL" id="KAK7750637.1"/>
    </source>
</evidence>
<reference evidence="2 3" key="1">
    <citation type="submission" date="2024-02" db="EMBL/GenBank/DDBJ databases">
        <title>De novo assembly and annotation of 12 fungi associated with fruit tree decline syndrome in Ontario, Canada.</title>
        <authorList>
            <person name="Sulman M."/>
            <person name="Ellouze W."/>
            <person name="Ilyukhin E."/>
        </authorList>
    </citation>
    <scope>NUCLEOTIDE SEQUENCE [LARGE SCALE GENOMIC DNA]</scope>
    <source>
        <strain evidence="2 3">M11/M66-122</strain>
    </source>
</reference>
<accession>A0AAN9UP02</accession>
<gene>
    <name evidence="2" type="ORF">SLS62_007484</name>
</gene>
<evidence type="ECO:0000313" key="3">
    <source>
        <dbReference type="Proteomes" id="UP001320420"/>
    </source>
</evidence>
<comment type="caution">
    <text evidence="2">The sequence shown here is derived from an EMBL/GenBank/DDBJ whole genome shotgun (WGS) entry which is preliminary data.</text>
</comment>
<name>A0AAN9UP02_9PEZI</name>
<dbReference type="EMBL" id="JAKJXP020000061">
    <property type="protein sequence ID" value="KAK7750637.1"/>
    <property type="molecule type" value="Genomic_DNA"/>
</dbReference>
<keyword evidence="3" id="KW-1185">Reference proteome</keyword>
<proteinExistence type="predicted"/>
<sequence>MAFHRLQEQFDLDHPDYVYEPRKPSEIKRRGKSKATKKTKEAAVTPGPNNGGPAGELQAMNNIGTIDIGSHSVEDVSIAQGTGVV</sequence>
<feature type="region of interest" description="Disordered" evidence="1">
    <location>
        <begin position="11"/>
        <end position="58"/>
    </location>
</feature>
<feature type="compositionally biased region" description="Basic and acidic residues" evidence="1">
    <location>
        <begin position="11"/>
        <end position="28"/>
    </location>
</feature>
<organism evidence="2 3">
    <name type="scientific">Diatrype stigma</name>
    <dbReference type="NCBI Taxonomy" id="117547"/>
    <lineage>
        <taxon>Eukaryota</taxon>
        <taxon>Fungi</taxon>
        <taxon>Dikarya</taxon>
        <taxon>Ascomycota</taxon>
        <taxon>Pezizomycotina</taxon>
        <taxon>Sordariomycetes</taxon>
        <taxon>Xylariomycetidae</taxon>
        <taxon>Xylariales</taxon>
        <taxon>Diatrypaceae</taxon>
        <taxon>Diatrype</taxon>
    </lineage>
</organism>
<protein>
    <submittedName>
        <fullName evidence="2">Uncharacterized protein</fullName>
    </submittedName>
</protein>
<dbReference type="AlphaFoldDB" id="A0AAN9UP02"/>